<dbReference type="OMA" id="HGGCAMV"/>
<protein>
    <submittedName>
        <fullName evidence="3">Uncharacterized protein</fullName>
    </submittedName>
</protein>
<keyword evidence="2" id="KW-1133">Transmembrane helix</keyword>
<dbReference type="Proteomes" id="UP000002624">
    <property type="component" value="Unassembled WGS sequence"/>
</dbReference>
<proteinExistence type="predicted"/>
<dbReference type="AlphaFoldDB" id="C6HJD6"/>
<evidence type="ECO:0000313" key="3">
    <source>
        <dbReference type="EMBL" id="EER39212.1"/>
    </source>
</evidence>
<keyword evidence="2" id="KW-0812">Transmembrane</keyword>
<name>C6HJD6_AJECH</name>
<evidence type="ECO:0000256" key="1">
    <source>
        <dbReference type="SAM" id="MobiDB-lite"/>
    </source>
</evidence>
<feature type="transmembrane region" description="Helical" evidence="2">
    <location>
        <begin position="27"/>
        <end position="49"/>
    </location>
</feature>
<dbReference type="EMBL" id="GG692429">
    <property type="protein sequence ID" value="EER39212.1"/>
    <property type="molecule type" value="Genomic_DNA"/>
</dbReference>
<evidence type="ECO:0000313" key="4">
    <source>
        <dbReference type="Proteomes" id="UP000002624"/>
    </source>
</evidence>
<keyword evidence="2" id="KW-0472">Membrane</keyword>
<organism evidence="3 4">
    <name type="scientific">Ajellomyces capsulatus (strain H143)</name>
    <name type="common">Darling's disease fungus</name>
    <name type="synonym">Histoplasma capsulatum</name>
    <dbReference type="NCBI Taxonomy" id="544712"/>
    <lineage>
        <taxon>Eukaryota</taxon>
        <taxon>Fungi</taxon>
        <taxon>Dikarya</taxon>
        <taxon>Ascomycota</taxon>
        <taxon>Pezizomycotina</taxon>
        <taxon>Eurotiomycetes</taxon>
        <taxon>Eurotiomycetidae</taxon>
        <taxon>Onygenales</taxon>
        <taxon>Ajellomycetaceae</taxon>
        <taxon>Histoplasma</taxon>
    </lineage>
</organism>
<evidence type="ECO:0000256" key="2">
    <source>
        <dbReference type="SAM" id="Phobius"/>
    </source>
</evidence>
<accession>C6HJD6</accession>
<dbReference type="HOGENOM" id="CLU_2721648_0_0_1"/>
<dbReference type="VEuPathDB" id="FungiDB:HCDG_06317"/>
<reference evidence="4" key="1">
    <citation type="submission" date="2009-05" db="EMBL/GenBank/DDBJ databases">
        <title>The genome sequence of Ajellomyces capsulatus strain H143.</title>
        <authorList>
            <person name="Champion M."/>
            <person name="Cuomo C.A."/>
            <person name="Ma L.-J."/>
            <person name="Henn M.R."/>
            <person name="Sil A."/>
            <person name="Goldman B."/>
            <person name="Young S.K."/>
            <person name="Kodira C.D."/>
            <person name="Zeng Q."/>
            <person name="Koehrsen M."/>
            <person name="Alvarado L."/>
            <person name="Berlin A.M."/>
            <person name="Borenstein D."/>
            <person name="Chen Z."/>
            <person name="Engels R."/>
            <person name="Freedman E."/>
            <person name="Gellesch M."/>
            <person name="Goldberg J."/>
            <person name="Griggs A."/>
            <person name="Gujja S."/>
            <person name="Heiman D.I."/>
            <person name="Hepburn T.A."/>
            <person name="Howarth C."/>
            <person name="Jen D."/>
            <person name="Larson L."/>
            <person name="Lewis B."/>
            <person name="Mehta T."/>
            <person name="Park D."/>
            <person name="Pearson M."/>
            <person name="Roberts A."/>
            <person name="Saif S."/>
            <person name="Shea T.D."/>
            <person name="Shenoy N."/>
            <person name="Sisk P."/>
            <person name="Stolte C."/>
            <person name="Sykes S."/>
            <person name="Walk T."/>
            <person name="White J."/>
            <person name="Yandava C."/>
            <person name="Klein B."/>
            <person name="McEwen J.G."/>
            <person name="Puccia R."/>
            <person name="Goldman G.H."/>
            <person name="Felipe M.S."/>
            <person name="Nino-Vega G."/>
            <person name="San-Blas G."/>
            <person name="Taylor J.W."/>
            <person name="Mendoza L."/>
            <person name="Galagan J.E."/>
            <person name="Nusbaum C."/>
            <person name="Birren B.W."/>
        </authorList>
    </citation>
    <scope>NUCLEOTIDE SEQUENCE [LARGE SCALE GENOMIC DNA]</scope>
    <source>
        <strain evidence="4">H143</strain>
    </source>
</reference>
<gene>
    <name evidence="3" type="ORF">HCDG_06317</name>
</gene>
<feature type="region of interest" description="Disordered" evidence="1">
    <location>
        <begin position="1"/>
        <end position="20"/>
    </location>
</feature>
<sequence>MNERDKQRGLTPPNRADDEFAGYREDIGSHGGCAMVMVMVVVEILGSFIRSKQAACAGRAVVWWMGDSGGEG</sequence>